<dbReference type="OrthoDB" id="26525at2759"/>
<reference evidence="4 5" key="1">
    <citation type="submission" date="2019-04" db="EMBL/GenBank/DDBJ databases">
        <title>Annotation for the trematode Fasciola gigantica.</title>
        <authorList>
            <person name="Choi Y.-J."/>
        </authorList>
    </citation>
    <scope>NUCLEOTIDE SEQUENCE [LARGE SCALE GENOMIC DNA]</scope>
    <source>
        <strain evidence="4">Uganda_cow_1</strain>
    </source>
</reference>
<dbReference type="AlphaFoldDB" id="A0A504Z8N0"/>
<keyword evidence="5" id="KW-1185">Reference proteome</keyword>
<feature type="domain" description="EF-hand" evidence="3">
    <location>
        <begin position="17"/>
        <end position="52"/>
    </location>
</feature>
<dbReference type="InterPro" id="IPR002048">
    <property type="entry name" value="EF_hand_dom"/>
</dbReference>
<evidence type="ECO:0000256" key="2">
    <source>
        <dbReference type="ARBA" id="ARBA00022837"/>
    </source>
</evidence>
<dbReference type="Gene3D" id="1.10.238.10">
    <property type="entry name" value="EF-hand"/>
    <property type="match status" value="2"/>
</dbReference>
<dbReference type="Pfam" id="PF13499">
    <property type="entry name" value="EF-hand_7"/>
    <property type="match status" value="2"/>
</dbReference>
<dbReference type="SUPFAM" id="SSF47473">
    <property type="entry name" value="EF-hand"/>
    <property type="match status" value="1"/>
</dbReference>
<feature type="domain" description="EF-hand" evidence="3">
    <location>
        <begin position="85"/>
        <end position="120"/>
    </location>
</feature>
<evidence type="ECO:0000313" key="4">
    <source>
        <dbReference type="EMBL" id="TPP65600.1"/>
    </source>
</evidence>
<dbReference type="InterPro" id="IPR018247">
    <property type="entry name" value="EF_Hand_1_Ca_BS"/>
</dbReference>
<evidence type="ECO:0000313" key="5">
    <source>
        <dbReference type="Proteomes" id="UP000316759"/>
    </source>
</evidence>
<dbReference type="PANTHER" id="PTHR46311">
    <property type="entry name" value="CALCIUM-BINDING PROTEIN 8-RELATED"/>
    <property type="match status" value="1"/>
</dbReference>
<dbReference type="PROSITE" id="PS50222">
    <property type="entry name" value="EF_HAND_2"/>
    <property type="match status" value="3"/>
</dbReference>
<organism evidence="4 5">
    <name type="scientific">Fasciola gigantica</name>
    <name type="common">Giant liver fluke</name>
    <dbReference type="NCBI Taxonomy" id="46835"/>
    <lineage>
        <taxon>Eukaryota</taxon>
        <taxon>Metazoa</taxon>
        <taxon>Spiralia</taxon>
        <taxon>Lophotrochozoa</taxon>
        <taxon>Platyhelminthes</taxon>
        <taxon>Trematoda</taxon>
        <taxon>Digenea</taxon>
        <taxon>Plagiorchiida</taxon>
        <taxon>Echinostomata</taxon>
        <taxon>Echinostomatoidea</taxon>
        <taxon>Fasciolidae</taxon>
        <taxon>Fasciola</taxon>
    </lineage>
</organism>
<comment type="caution">
    <text evidence="4">The sequence shown here is derived from an EMBL/GenBank/DDBJ whole genome shotgun (WGS) entry which is preliminary data.</text>
</comment>
<evidence type="ECO:0000259" key="3">
    <source>
        <dbReference type="PROSITE" id="PS50222"/>
    </source>
</evidence>
<dbReference type="EMBL" id="SUNJ01002945">
    <property type="protein sequence ID" value="TPP65600.1"/>
    <property type="molecule type" value="Genomic_DNA"/>
</dbReference>
<protein>
    <submittedName>
        <fullName evidence="4">16 kDa calcium-binding protein</fullName>
    </submittedName>
</protein>
<accession>A0A504Z8N0</accession>
<dbReference type="GO" id="GO:0005509">
    <property type="term" value="F:calcium ion binding"/>
    <property type="evidence" value="ECO:0007669"/>
    <property type="project" value="InterPro"/>
</dbReference>
<keyword evidence="2" id="KW-0106">Calcium</keyword>
<feature type="domain" description="EF-hand" evidence="3">
    <location>
        <begin position="121"/>
        <end position="155"/>
    </location>
</feature>
<dbReference type="InterPro" id="IPR051111">
    <property type="entry name" value="Ca-binding_regulatory"/>
</dbReference>
<dbReference type="STRING" id="46835.A0A504Z8N0"/>
<gene>
    <name evidence="4" type="ORF">FGIG_09955</name>
</gene>
<name>A0A504Z8N0_FASGI</name>
<keyword evidence="1" id="KW-0677">Repeat</keyword>
<dbReference type="InterPro" id="IPR011992">
    <property type="entry name" value="EF-hand-dom_pair"/>
</dbReference>
<sequence length="155" mass="17651">MEPLSFLLFRQSDMSRVSTDELLRIFQRLDRDGNGVISRNELEKGLQAAGVPPKSVERVMNDLDLNRDGQITLKEYRLALGLTNEPMDEWKQLFLNLDKDGSGTVTKKELKAMFDEVHMPISFAVLEDWIADHDVNGDGELSYEEFLGFIAEQAD</sequence>
<dbReference type="SMART" id="SM00054">
    <property type="entry name" value="EFh"/>
    <property type="match status" value="4"/>
</dbReference>
<evidence type="ECO:0000256" key="1">
    <source>
        <dbReference type="ARBA" id="ARBA00022737"/>
    </source>
</evidence>
<proteinExistence type="predicted"/>
<dbReference type="PROSITE" id="PS00018">
    <property type="entry name" value="EF_HAND_1"/>
    <property type="match status" value="3"/>
</dbReference>
<dbReference type="Proteomes" id="UP000316759">
    <property type="component" value="Unassembled WGS sequence"/>
</dbReference>
<dbReference type="GO" id="GO:0032588">
    <property type="term" value="C:trans-Golgi network membrane"/>
    <property type="evidence" value="ECO:0007669"/>
    <property type="project" value="TreeGrafter"/>
</dbReference>
<dbReference type="PANTHER" id="PTHR46311:SF3">
    <property type="entry name" value="CALCIUM-BINDING PROTEIN 8"/>
    <property type="match status" value="1"/>
</dbReference>